<protein>
    <submittedName>
        <fullName evidence="2">Uncharacterized protein</fullName>
    </submittedName>
</protein>
<comment type="caution">
    <text evidence="2">The sequence shown here is derived from an EMBL/GenBank/DDBJ whole genome shotgun (WGS) entry which is preliminary data.</text>
</comment>
<evidence type="ECO:0000256" key="1">
    <source>
        <dbReference type="SAM" id="Phobius"/>
    </source>
</evidence>
<proteinExistence type="predicted"/>
<keyword evidence="1" id="KW-0812">Transmembrane</keyword>
<keyword evidence="1" id="KW-0472">Membrane</keyword>
<sequence>MQLFGLIVMTIGSVGIVSATVMEIKTHEKIYALIMKIAPLIFAIGAGLFWGT</sequence>
<organism evidence="2">
    <name type="scientific">marine sediment metagenome</name>
    <dbReference type="NCBI Taxonomy" id="412755"/>
    <lineage>
        <taxon>unclassified sequences</taxon>
        <taxon>metagenomes</taxon>
        <taxon>ecological metagenomes</taxon>
    </lineage>
</organism>
<dbReference type="EMBL" id="BARW01026148">
    <property type="protein sequence ID" value="GAJ15555.1"/>
    <property type="molecule type" value="Genomic_DNA"/>
</dbReference>
<keyword evidence="1" id="KW-1133">Transmembrane helix</keyword>
<accession>X1VWK0</accession>
<feature type="transmembrane region" description="Helical" evidence="1">
    <location>
        <begin position="29"/>
        <end position="50"/>
    </location>
</feature>
<dbReference type="AlphaFoldDB" id="X1VWK0"/>
<name>X1VWK0_9ZZZZ</name>
<gene>
    <name evidence="2" type="ORF">S12H4_42693</name>
</gene>
<reference evidence="2" key="1">
    <citation type="journal article" date="2014" name="Front. Microbiol.">
        <title>High frequency of phylogenetically diverse reductive dehalogenase-homologous genes in deep subseafloor sedimentary metagenomes.</title>
        <authorList>
            <person name="Kawai M."/>
            <person name="Futagami T."/>
            <person name="Toyoda A."/>
            <person name="Takaki Y."/>
            <person name="Nishi S."/>
            <person name="Hori S."/>
            <person name="Arai W."/>
            <person name="Tsubouchi T."/>
            <person name="Morono Y."/>
            <person name="Uchiyama I."/>
            <person name="Ito T."/>
            <person name="Fujiyama A."/>
            <person name="Inagaki F."/>
            <person name="Takami H."/>
        </authorList>
    </citation>
    <scope>NUCLEOTIDE SEQUENCE</scope>
    <source>
        <strain evidence="2">Expedition CK06-06</strain>
    </source>
</reference>
<evidence type="ECO:0000313" key="2">
    <source>
        <dbReference type="EMBL" id="GAJ15555.1"/>
    </source>
</evidence>